<evidence type="ECO:0000313" key="2">
    <source>
        <dbReference type="Proteomes" id="UP000800039"/>
    </source>
</evidence>
<dbReference type="Proteomes" id="UP000800039">
    <property type="component" value="Unassembled WGS sequence"/>
</dbReference>
<accession>A0A9P4LC07</accession>
<proteinExistence type="predicted"/>
<name>A0A9P4LC07_9PLEO</name>
<comment type="caution">
    <text evidence="1">The sequence shown here is derived from an EMBL/GenBank/DDBJ whole genome shotgun (WGS) entry which is preliminary data.</text>
</comment>
<dbReference type="GeneID" id="63843826"/>
<dbReference type="AlphaFoldDB" id="A0A9P4LC07"/>
<gene>
    <name evidence="1" type="ORF">K460DRAFT_11417</name>
</gene>
<dbReference type="RefSeq" id="XP_040792739.1">
    <property type="nucleotide sequence ID" value="XM_040926575.1"/>
</dbReference>
<protein>
    <submittedName>
        <fullName evidence="1">Uncharacterized protein</fullName>
    </submittedName>
</protein>
<dbReference type="EMBL" id="ML976614">
    <property type="protein sequence ID" value="KAF1850176.1"/>
    <property type="molecule type" value="Genomic_DNA"/>
</dbReference>
<sequence>MAAASLCCSNVAPAVFATSWPHRSPTSAFYQHWTCLDFHVSPVLLCHRLPSVSIHCLLVVKHLLIYHTLPSSYAPSHGSSPIRSHCPSMQGTTRVGFATYISSMVPVVFPRHGVEDESP</sequence>
<reference evidence="1" key="1">
    <citation type="submission" date="2020-01" db="EMBL/GenBank/DDBJ databases">
        <authorList>
            <consortium name="DOE Joint Genome Institute"/>
            <person name="Haridas S."/>
            <person name="Albert R."/>
            <person name="Binder M."/>
            <person name="Bloem J."/>
            <person name="Labutti K."/>
            <person name="Salamov A."/>
            <person name="Andreopoulos B."/>
            <person name="Baker S.E."/>
            <person name="Barry K."/>
            <person name="Bills G."/>
            <person name="Bluhm B.H."/>
            <person name="Cannon C."/>
            <person name="Castanera R."/>
            <person name="Culley D.E."/>
            <person name="Daum C."/>
            <person name="Ezra D."/>
            <person name="Gonzalez J.B."/>
            <person name="Henrissat B."/>
            <person name="Kuo A."/>
            <person name="Liang C."/>
            <person name="Lipzen A."/>
            <person name="Lutzoni F."/>
            <person name="Magnuson J."/>
            <person name="Mondo S."/>
            <person name="Nolan M."/>
            <person name="Ohm R."/>
            <person name="Pangilinan J."/>
            <person name="Park H.-J."/>
            <person name="Ramirez L."/>
            <person name="Alfaro M."/>
            <person name="Sun H."/>
            <person name="Tritt A."/>
            <person name="Yoshinaga Y."/>
            <person name="Zwiers L.-H."/>
            <person name="Turgeon B.G."/>
            <person name="Goodwin S.B."/>
            <person name="Spatafora J.W."/>
            <person name="Crous P.W."/>
            <person name="Grigoriev I.V."/>
        </authorList>
    </citation>
    <scope>NUCLEOTIDE SEQUENCE</scope>
    <source>
        <strain evidence="1">CBS 394.84</strain>
    </source>
</reference>
<keyword evidence="2" id="KW-1185">Reference proteome</keyword>
<evidence type="ECO:0000313" key="1">
    <source>
        <dbReference type="EMBL" id="KAF1850176.1"/>
    </source>
</evidence>
<organism evidence="1 2">
    <name type="scientific">Cucurbitaria berberidis CBS 394.84</name>
    <dbReference type="NCBI Taxonomy" id="1168544"/>
    <lineage>
        <taxon>Eukaryota</taxon>
        <taxon>Fungi</taxon>
        <taxon>Dikarya</taxon>
        <taxon>Ascomycota</taxon>
        <taxon>Pezizomycotina</taxon>
        <taxon>Dothideomycetes</taxon>
        <taxon>Pleosporomycetidae</taxon>
        <taxon>Pleosporales</taxon>
        <taxon>Pleosporineae</taxon>
        <taxon>Cucurbitariaceae</taxon>
        <taxon>Cucurbitaria</taxon>
    </lineage>
</organism>